<dbReference type="GO" id="GO:0009228">
    <property type="term" value="P:thiamine biosynthetic process"/>
    <property type="evidence" value="ECO:0007669"/>
    <property type="project" value="InterPro"/>
</dbReference>
<dbReference type="InterPro" id="IPR027939">
    <property type="entry name" value="NMT1/THI5"/>
</dbReference>
<name>A0A9Q3URD1_9GAMM</name>
<dbReference type="EMBL" id="JAJGNA010000030">
    <property type="protein sequence ID" value="MCC4310194.1"/>
    <property type="molecule type" value="Genomic_DNA"/>
</dbReference>
<feature type="chain" id="PRO_5040209840" evidence="1">
    <location>
        <begin position="32"/>
        <end position="332"/>
    </location>
</feature>
<feature type="domain" description="SsuA/THI5-like" evidence="2">
    <location>
        <begin position="45"/>
        <end position="248"/>
    </location>
</feature>
<dbReference type="PANTHER" id="PTHR31528:SF3">
    <property type="entry name" value="THIAMINE BIOSYNTHESIS PROTEIN HI_0357-RELATED"/>
    <property type="match status" value="1"/>
</dbReference>
<sequence>MRVMLKSGVCRRLGAAVVAVLGLAGVGAAGAAEKVTVGTSWYAQAEHGGFYQAKATGIYKKYGLDVTIKMGGPQVNGLQLLVAGQYDFTMGYPLRNIKAVGEGLPVVSVAACFQKDPQGLIAHPHVKDLKDVGDRTVLISTSARSTYWPWLQAEYGFKDSQAKPYTFSLGPFLADKELVQQAYVSSEPFAAEKGGVTPNFFLFADYGYPPYAATLETRRELVEEKPEMVRKFVQATVEGWKSYLDDPAPGNALIQKDNPEMTDEQLAYGLAKLKEYGIVTGGDAGEEGIGYMNDARWEKTFEFMVKAGLVSDDVDYQEAYTLDFLPEEPVLP</sequence>
<evidence type="ECO:0000313" key="3">
    <source>
        <dbReference type="EMBL" id="MCC4310194.1"/>
    </source>
</evidence>
<dbReference type="Gene3D" id="3.40.190.10">
    <property type="entry name" value="Periplasmic binding protein-like II"/>
    <property type="match status" value="2"/>
</dbReference>
<protein>
    <submittedName>
        <fullName evidence="3">ABC transporter substrate-binding protein</fullName>
    </submittedName>
</protein>
<evidence type="ECO:0000259" key="2">
    <source>
        <dbReference type="Pfam" id="PF09084"/>
    </source>
</evidence>
<organism evidence="3 4">
    <name type="scientific">Alloalcanivorax marinus</name>
    <dbReference type="NCBI Taxonomy" id="1177169"/>
    <lineage>
        <taxon>Bacteria</taxon>
        <taxon>Pseudomonadati</taxon>
        <taxon>Pseudomonadota</taxon>
        <taxon>Gammaproteobacteria</taxon>
        <taxon>Oceanospirillales</taxon>
        <taxon>Alcanivoracaceae</taxon>
        <taxon>Alloalcanivorax</taxon>
    </lineage>
</organism>
<dbReference type="Proteomes" id="UP001108027">
    <property type="component" value="Unassembled WGS sequence"/>
</dbReference>
<accession>A0A9Q3URD1</accession>
<evidence type="ECO:0000313" key="4">
    <source>
        <dbReference type="Proteomes" id="UP001108027"/>
    </source>
</evidence>
<gene>
    <name evidence="3" type="ORF">LL252_16610</name>
</gene>
<dbReference type="SUPFAM" id="SSF53850">
    <property type="entry name" value="Periplasmic binding protein-like II"/>
    <property type="match status" value="1"/>
</dbReference>
<dbReference type="AlphaFoldDB" id="A0A9Q3URD1"/>
<dbReference type="RefSeq" id="WP_228234797.1">
    <property type="nucleotide sequence ID" value="NZ_ARXL01000048.1"/>
</dbReference>
<proteinExistence type="predicted"/>
<dbReference type="PANTHER" id="PTHR31528">
    <property type="entry name" value="4-AMINO-5-HYDROXYMETHYL-2-METHYLPYRIMIDINE PHOSPHATE SYNTHASE THI11-RELATED"/>
    <property type="match status" value="1"/>
</dbReference>
<reference evidence="3" key="1">
    <citation type="submission" date="2021-10" db="EMBL/GenBank/DDBJ databases">
        <title>The diversity and Nitrogen Metabolism of Culturable Nitrate-Utilizing Bacteria Within the Oxygen Minimum Zone of the Changjiang (Yangtze River)Estuary.</title>
        <authorList>
            <person name="Zhang D."/>
            <person name="Zheng J."/>
            <person name="Liu S."/>
            <person name="He W."/>
        </authorList>
    </citation>
    <scope>NUCLEOTIDE SEQUENCE</scope>
    <source>
        <strain evidence="3">FXH-223</strain>
    </source>
</reference>
<keyword evidence="1" id="KW-0732">Signal</keyword>
<comment type="caution">
    <text evidence="3">The sequence shown here is derived from an EMBL/GenBank/DDBJ whole genome shotgun (WGS) entry which is preliminary data.</text>
</comment>
<dbReference type="Pfam" id="PF09084">
    <property type="entry name" value="NMT1"/>
    <property type="match status" value="1"/>
</dbReference>
<dbReference type="InterPro" id="IPR015168">
    <property type="entry name" value="SsuA/THI5"/>
</dbReference>
<evidence type="ECO:0000256" key="1">
    <source>
        <dbReference type="SAM" id="SignalP"/>
    </source>
</evidence>
<keyword evidence="4" id="KW-1185">Reference proteome</keyword>
<feature type="signal peptide" evidence="1">
    <location>
        <begin position="1"/>
        <end position="31"/>
    </location>
</feature>